<evidence type="ECO:0000313" key="3">
    <source>
        <dbReference type="EMBL" id="MBP2321083.1"/>
    </source>
</evidence>
<feature type="domain" description="PucR C-terminal helix-turn-helix" evidence="1">
    <location>
        <begin position="327"/>
        <end position="385"/>
    </location>
</feature>
<comment type="caution">
    <text evidence="3">The sequence shown here is derived from an EMBL/GenBank/DDBJ whole genome shotgun (WGS) entry which is preliminary data.</text>
</comment>
<organism evidence="3 4">
    <name type="scientific">Kibdelosporangium banguiense</name>
    <dbReference type="NCBI Taxonomy" id="1365924"/>
    <lineage>
        <taxon>Bacteria</taxon>
        <taxon>Bacillati</taxon>
        <taxon>Actinomycetota</taxon>
        <taxon>Actinomycetes</taxon>
        <taxon>Pseudonocardiales</taxon>
        <taxon>Pseudonocardiaceae</taxon>
        <taxon>Kibdelosporangium</taxon>
    </lineage>
</organism>
<dbReference type="EMBL" id="JAGINW010000001">
    <property type="protein sequence ID" value="MBP2321083.1"/>
    <property type="molecule type" value="Genomic_DNA"/>
</dbReference>
<protein>
    <recommendedName>
        <fullName evidence="5">PucR family transcriptional regulator</fullName>
    </recommendedName>
</protein>
<accession>A0ABS4TB20</accession>
<dbReference type="Proteomes" id="UP001519332">
    <property type="component" value="Unassembled WGS sequence"/>
</dbReference>
<gene>
    <name evidence="3" type="ORF">JOF56_001468</name>
</gene>
<evidence type="ECO:0000313" key="4">
    <source>
        <dbReference type="Proteomes" id="UP001519332"/>
    </source>
</evidence>
<evidence type="ECO:0000259" key="1">
    <source>
        <dbReference type="Pfam" id="PF13556"/>
    </source>
</evidence>
<dbReference type="PANTHER" id="PTHR33744:SF1">
    <property type="entry name" value="DNA-BINDING TRANSCRIPTIONAL ACTIVATOR ADER"/>
    <property type="match status" value="1"/>
</dbReference>
<dbReference type="RefSeq" id="WP_209635730.1">
    <property type="nucleotide sequence ID" value="NZ_JAGINW010000001.1"/>
</dbReference>
<sequence>MGARIMATPLPDELLDLARSQRDQVPELSSQLIRLLSEKTECYRRVARDYPEELRKVCEVHLNGAFSSFIEHREVELGNALKTGRAQARIGITLPDALRAYRLAGTFIYEVLVERGGRPNSVTPEQMLQASTMVWRIIDAYSEALTTAYREVEAERGRLDDKARSALMDGILEGRIAQRPDLEDAAGVLGLPSSGKLVVIVADDSSVVDAIGSRAVWRRRVHSAGVDMNVGIMAVGTGLDALREVLAKTHGVVGVSTPFTDLTEVPTALHRARIARRSLPHGANGVVVFGDLPVAAMVAGAPALAAELAHELLAGVLALPPAEREILLSTLEAWYEQDGSAKNAGKNLYVHPNTVRYRIRRIEDLTGRDLNRPVCVAELYLALQAVRLGL</sequence>
<name>A0ABS4TB20_9PSEU</name>
<feature type="domain" description="RsbT co-antagonist protein RsbRD N-terminal" evidence="2">
    <location>
        <begin position="26"/>
        <end position="164"/>
    </location>
</feature>
<dbReference type="InterPro" id="IPR042070">
    <property type="entry name" value="PucR_C-HTH_sf"/>
</dbReference>
<keyword evidence="4" id="KW-1185">Reference proteome</keyword>
<dbReference type="Gene3D" id="1.10.10.2840">
    <property type="entry name" value="PucR C-terminal helix-turn-helix domain"/>
    <property type="match status" value="1"/>
</dbReference>
<evidence type="ECO:0000259" key="2">
    <source>
        <dbReference type="Pfam" id="PF14361"/>
    </source>
</evidence>
<proteinExistence type="predicted"/>
<evidence type="ECO:0008006" key="5">
    <source>
        <dbReference type="Google" id="ProtNLM"/>
    </source>
</evidence>
<dbReference type="PANTHER" id="PTHR33744">
    <property type="entry name" value="CARBOHYDRATE DIACID REGULATOR"/>
    <property type="match status" value="1"/>
</dbReference>
<dbReference type="InterPro" id="IPR025736">
    <property type="entry name" value="PucR_C-HTH_dom"/>
</dbReference>
<reference evidence="3 4" key="1">
    <citation type="submission" date="2021-03" db="EMBL/GenBank/DDBJ databases">
        <title>Sequencing the genomes of 1000 actinobacteria strains.</title>
        <authorList>
            <person name="Klenk H.-P."/>
        </authorList>
    </citation>
    <scope>NUCLEOTIDE SEQUENCE [LARGE SCALE GENOMIC DNA]</scope>
    <source>
        <strain evidence="3 4">DSM 46670</strain>
    </source>
</reference>
<dbReference type="InterPro" id="IPR051448">
    <property type="entry name" value="CdaR-like_regulators"/>
</dbReference>
<dbReference type="Pfam" id="PF13556">
    <property type="entry name" value="HTH_30"/>
    <property type="match status" value="1"/>
</dbReference>
<dbReference type="InterPro" id="IPR025751">
    <property type="entry name" value="RsbRD_N_dom"/>
</dbReference>
<dbReference type="Pfam" id="PF14361">
    <property type="entry name" value="RsbRD_N"/>
    <property type="match status" value="1"/>
</dbReference>